<name>A0AAN6F3D8_EXODE</name>
<feature type="region of interest" description="Disordered" evidence="1">
    <location>
        <begin position="124"/>
        <end position="239"/>
    </location>
</feature>
<protein>
    <submittedName>
        <fullName evidence="2">Uncharacterized protein</fullName>
    </submittedName>
</protein>
<gene>
    <name evidence="2" type="ORF">HRR80_000407</name>
</gene>
<feature type="compositionally biased region" description="Polar residues" evidence="1">
    <location>
        <begin position="188"/>
        <end position="214"/>
    </location>
</feature>
<evidence type="ECO:0000256" key="1">
    <source>
        <dbReference type="SAM" id="MobiDB-lite"/>
    </source>
</evidence>
<evidence type="ECO:0000313" key="2">
    <source>
        <dbReference type="EMBL" id="KAJ8995644.1"/>
    </source>
</evidence>
<feature type="compositionally biased region" description="Polar residues" evidence="1">
    <location>
        <begin position="109"/>
        <end position="119"/>
    </location>
</feature>
<organism evidence="2 3">
    <name type="scientific">Exophiala dermatitidis</name>
    <name type="common">Black yeast-like fungus</name>
    <name type="synonym">Wangiella dermatitidis</name>
    <dbReference type="NCBI Taxonomy" id="5970"/>
    <lineage>
        <taxon>Eukaryota</taxon>
        <taxon>Fungi</taxon>
        <taxon>Dikarya</taxon>
        <taxon>Ascomycota</taxon>
        <taxon>Pezizomycotina</taxon>
        <taxon>Eurotiomycetes</taxon>
        <taxon>Chaetothyriomycetidae</taxon>
        <taxon>Chaetothyriales</taxon>
        <taxon>Herpotrichiellaceae</taxon>
        <taxon>Exophiala</taxon>
    </lineage>
</organism>
<comment type="caution">
    <text evidence="2">The sequence shown here is derived from an EMBL/GenBank/DDBJ whole genome shotgun (WGS) entry which is preliminary data.</text>
</comment>
<dbReference type="EMBL" id="JAJGCB010000001">
    <property type="protein sequence ID" value="KAJ8995644.1"/>
    <property type="molecule type" value="Genomic_DNA"/>
</dbReference>
<proteinExistence type="predicted"/>
<sequence length="239" mass="24140">MATQWVLGKVSEALAPTVSSTVATAGSFAGGAVSAVGNSINSVGEGINNSIRRYGDGVKDYGNAIMDWSRADGIRAQTASNPLGLSAGVTGGKRQVTSPQVYRAPPKTSPSKTLMKNATPQKKIEAGTPKMALPAPGPKADAVTKKASSTVAAPVQKHVSAVTPKAPTATKTASTPNPGAMRKKPVDATSNKNGGLKQTTSVKKSTPVKSNGVTASKPANRPKVSGNPTAAANPLGLNF</sequence>
<evidence type="ECO:0000313" key="3">
    <source>
        <dbReference type="Proteomes" id="UP001161757"/>
    </source>
</evidence>
<dbReference type="AlphaFoldDB" id="A0AAN6F3D8"/>
<accession>A0AAN6F3D8</accession>
<feature type="compositionally biased region" description="Low complexity" evidence="1">
    <location>
        <begin position="159"/>
        <end position="175"/>
    </location>
</feature>
<reference evidence="2" key="1">
    <citation type="submission" date="2023-01" db="EMBL/GenBank/DDBJ databases">
        <title>Exophiala dermititidis isolated from Cystic Fibrosis Patient.</title>
        <authorList>
            <person name="Kurbessoian T."/>
            <person name="Crocker A."/>
            <person name="Murante D."/>
            <person name="Hogan D.A."/>
            <person name="Stajich J.E."/>
        </authorList>
    </citation>
    <scope>NUCLEOTIDE SEQUENCE</scope>
    <source>
        <strain evidence="2">Ex8</strain>
    </source>
</reference>
<dbReference type="Proteomes" id="UP001161757">
    <property type="component" value="Unassembled WGS sequence"/>
</dbReference>
<feature type="region of interest" description="Disordered" evidence="1">
    <location>
        <begin position="100"/>
        <end position="119"/>
    </location>
</feature>